<keyword evidence="2 5" id="KW-0328">Glycosyltransferase</keyword>
<evidence type="ECO:0000313" key="6">
    <source>
        <dbReference type="Proteomes" id="UP001462961"/>
    </source>
</evidence>
<dbReference type="InterPro" id="IPR029044">
    <property type="entry name" value="Nucleotide-diphossugar_trans"/>
</dbReference>
<dbReference type="GO" id="GO:0016757">
    <property type="term" value="F:glycosyltransferase activity"/>
    <property type="evidence" value="ECO:0007669"/>
    <property type="project" value="UniProtKB-KW"/>
</dbReference>
<dbReference type="CDD" id="cd00761">
    <property type="entry name" value="Glyco_tranf_GTA_type"/>
    <property type="match status" value="1"/>
</dbReference>
<name>A0ABV0DXX6_9BURK</name>
<dbReference type="Gene3D" id="3.90.550.10">
    <property type="entry name" value="Spore Coat Polysaccharide Biosynthesis Protein SpsA, Chain A"/>
    <property type="match status" value="1"/>
</dbReference>
<organism evidence="5 6">
    <name type="scientific">Paraburkholderia caribensis</name>
    <dbReference type="NCBI Taxonomy" id="75105"/>
    <lineage>
        <taxon>Bacteria</taxon>
        <taxon>Pseudomonadati</taxon>
        <taxon>Pseudomonadota</taxon>
        <taxon>Betaproteobacteria</taxon>
        <taxon>Burkholderiales</taxon>
        <taxon>Burkholderiaceae</taxon>
        <taxon>Paraburkholderia</taxon>
    </lineage>
</organism>
<dbReference type="RefSeq" id="WP_224099849.1">
    <property type="nucleotide sequence ID" value="NZ_CADFFV010000020.1"/>
</dbReference>
<proteinExistence type="inferred from homology"/>
<evidence type="ECO:0000256" key="2">
    <source>
        <dbReference type="ARBA" id="ARBA00022676"/>
    </source>
</evidence>
<keyword evidence="6" id="KW-1185">Reference proteome</keyword>
<dbReference type="SUPFAM" id="SSF53448">
    <property type="entry name" value="Nucleotide-diphospho-sugar transferases"/>
    <property type="match status" value="1"/>
</dbReference>
<dbReference type="Proteomes" id="UP001462961">
    <property type="component" value="Unassembled WGS sequence"/>
</dbReference>
<dbReference type="PANTHER" id="PTHR43179">
    <property type="entry name" value="RHAMNOSYLTRANSFERASE WBBL"/>
    <property type="match status" value="1"/>
</dbReference>
<gene>
    <name evidence="5" type="ORF">VOI32_18905</name>
</gene>
<dbReference type="PANTHER" id="PTHR43179:SF12">
    <property type="entry name" value="GALACTOFURANOSYLTRANSFERASE GLFT2"/>
    <property type="match status" value="1"/>
</dbReference>
<dbReference type="EC" id="2.4.-.-" evidence="5"/>
<evidence type="ECO:0000259" key="4">
    <source>
        <dbReference type="Pfam" id="PF00535"/>
    </source>
</evidence>
<dbReference type="Pfam" id="PF00535">
    <property type="entry name" value="Glycos_transf_2"/>
    <property type="match status" value="1"/>
</dbReference>
<keyword evidence="3 5" id="KW-0808">Transferase</keyword>
<feature type="domain" description="Glycosyltransferase 2-like" evidence="4">
    <location>
        <begin position="32"/>
        <end position="139"/>
    </location>
</feature>
<dbReference type="EMBL" id="JAYLVJ010000022">
    <property type="protein sequence ID" value="MEO1756000.1"/>
    <property type="molecule type" value="Genomic_DNA"/>
</dbReference>
<comment type="similarity">
    <text evidence="1">Belongs to the glycosyltransferase 2 family.</text>
</comment>
<evidence type="ECO:0000313" key="5">
    <source>
        <dbReference type="EMBL" id="MEO1756000.1"/>
    </source>
</evidence>
<evidence type="ECO:0000256" key="3">
    <source>
        <dbReference type="ARBA" id="ARBA00022679"/>
    </source>
</evidence>
<dbReference type="InterPro" id="IPR001173">
    <property type="entry name" value="Glyco_trans_2-like"/>
</dbReference>
<reference evidence="5 6" key="1">
    <citation type="submission" date="2024-01" db="EMBL/GenBank/DDBJ databases">
        <title>The diversity of rhizobia nodulating Mimosa spp. in eleven states of Brazil covering several biomes is determined by host plant, location, and edaphic factors.</title>
        <authorList>
            <person name="Rouws L."/>
            <person name="Barauna A."/>
            <person name="Beukes C."/>
            <person name="De Faria S.M."/>
            <person name="Gross E."/>
            <person name="Dos Reis Junior F.B."/>
            <person name="Simon M."/>
            <person name="Maluk M."/>
            <person name="Odee D.W."/>
            <person name="Kenicer G."/>
            <person name="Young J.P.W."/>
            <person name="Reis V.M."/>
            <person name="Zilli J."/>
            <person name="James E.K."/>
        </authorList>
    </citation>
    <scope>NUCLEOTIDE SEQUENCE [LARGE SCALE GENOMIC DNA]</scope>
    <source>
        <strain evidence="5 6">JHI1651</strain>
    </source>
</reference>
<accession>A0ABV0DXX6</accession>
<evidence type="ECO:0000256" key="1">
    <source>
        <dbReference type="ARBA" id="ARBA00006739"/>
    </source>
</evidence>
<protein>
    <submittedName>
        <fullName evidence="5">Glycosyltransferase</fullName>
        <ecNumber evidence="5">2.4.-.-</ecNumber>
    </submittedName>
</protein>
<comment type="caution">
    <text evidence="5">The sequence shown here is derived from an EMBL/GenBank/DDBJ whole genome shotgun (WGS) entry which is preliminary data.</text>
</comment>
<sequence>MHVATTGEMMESVMELRTVDAMNELDAARVAIVIATKGRPDAIPNALAFLARQTLRPCVVILSATNEADIGEKYPTPFPVMRIFGPAGLPAQRNRALDALPADIDVVVFFDDDYAPCRDWIEQCVRMFESNPTVLGVSGNTVQDGSKGCPLTWGNASRIVADAESAESAPHALTPCISLYGCNMACRMNAMSGLRFDERLVLYGWLEDKDFSCRLASRGPIVRCAQMRGVHLGIASGRVSGKRFGYSQVVNPNYLRRKGEMSRSEAVRYIARALVMNALKSLRPEPHLDRQGRLIGNVLGLIAIVSGSGDPEQAAKL</sequence>